<accession>A0A1S8TX11</accession>
<evidence type="ECO:0000313" key="9">
    <source>
        <dbReference type="Proteomes" id="UP000190890"/>
    </source>
</evidence>
<keyword evidence="4" id="KW-0808">Transferase</keyword>
<evidence type="ECO:0000313" key="8">
    <source>
        <dbReference type="EMBL" id="OOM82267.1"/>
    </source>
</evidence>
<dbReference type="GO" id="GO:0016301">
    <property type="term" value="F:kinase activity"/>
    <property type="evidence" value="ECO:0007669"/>
    <property type="project" value="UniProtKB-KW"/>
</dbReference>
<evidence type="ECO:0000256" key="5">
    <source>
        <dbReference type="ARBA" id="ARBA00022683"/>
    </source>
</evidence>
<evidence type="ECO:0000256" key="6">
    <source>
        <dbReference type="ARBA" id="ARBA00022777"/>
    </source>
</evidence>
<sequence>MIDFFKKKKKLLLYSPVSGKCIDLEYVRDKIFSSKMMGNGIAFSFSEDTVCAPCNGKLTMIANTLHAFGIKAENGAEILVHIGLDTVNLNGNGFTKLAKEGDQVKKGDPIIKIDRKVMQKSDIDLTTPMIITNGSEYKFNIKNPRKDVTMGIDVVISFE</sequence>
<dbReference type="InterPro" id="IPR011055">
    <property type="entry name" value="Dup_hybrid_motif"/>
</dbReference>
<evidence type="ECO:0000256" key="1">
    <source>
        <dbReference type="ARBA" id="ARBA00004496"/>
    </source>
</evidence>
<evidence type="ECO:0000259" key="7">
    <source>
        <dbReference type="PROSITE" id="PS51093"/>
    </source>
</evidence>
<comment type="caution">
    <text evidence="8">The sequence shown here is derived from an EMBL/GenBank/DDBJ whole genome shotgun (WGS) entry which is preliminary data.</text>
</comment>
<reference evidence="8 9" key="1">
    <citation type="submission" date="2016-05" db="EMBL/GenBank/DDBJ databases">
        <title>Microbial solvent formation.</title>
        <authorList>
            <person name="Poehlein A."/>
            <person name="Montoya Solano J.D."/>
            <person name="Flitsch S."/>
            <person name="Krabben P."/>
            <person name="Duerre P."/>
            <person name="Daniel R."/>
        </authorList>
    </citation>
    <scope>NUCLEOTIDE SEQUENCE [LARGE SCALE GENOMIC DNA]</scope>
    <source>
        <strain evidence="8 9">DSM 2619</strain>
    </source>
</reference>
<keyword evidence="3" id="KW-0762">Sugar transport</keyword>
<dbReference type="InterPro" id="IPR050890">
    <property type="entry name" value="PTS_EIIA_component"/>
</dbReference>
<dbReference type="RefSeq" id="WP_077845710.1">
    <property type="nucleotide sequence ID" value="NZ_LZZM01000022.1"/>
</dbReference>
<comment type="subcellular location">
    <subcellularLocation>
        <location evidence="1">Cytoplasm</location>
    </subcellularLocation>
</comment>
<dbReference type="PROSITE" id="PS00371">
    <property type="entry name" value="PTS_EIIA_TYPE_1_HIS"/>
    <property type="match status" value="1"/>
</dbReference>
<dbReference type="SUPFAM" id="SSF51261">
    <property type="entry name" value="Duplicated hybrid motif"/>
    <property type="match status" value="1"/>
</dbReference>
<dbReference type="Proteomes" id="UP000190890">
    <property type="component" value="Unassembled WGS sequence"/>
</dbReference>
<dbReference type="PANTHER" id="PTHR45008:SF1">
    <property type="entry name" value="PTS SYSTEM GLUCOSE-SPECIFIC EIIA COMPONENT"/>
    <property type="match status" value="1"/>
</dbReference>
<dbReference type="AlphaFoldDB" id="A0A1S8TX11"/>
<feature type="domain" description="PTS EIIA type-1" evidence="7">
    <location>
        <begin position="29"/>
        <end position="133"/>
    </location>
</feature>
<keyword evidence="2" id="KW-0813">Transport</keyword>
<dbReference type="NCBIfam" id="TIGR00830">
    <property type="entry name" value="PTBA"/>
    <property type="match status" value="1"/>
</dbReference>
<keyword evidence="5" id="KW-0598">Phosphotransferase system</keyword>
<proteinExistence type="predicted"/>
<name>A0A1S8TX11_9CLOT</name>
<evidence type="ECO:0000256" key="4">
    <source>
        <dbReference type="ARBA" id="ARBA00022679"/>
    </source>
</evidence>
<evidence type="ECO:0000256" key="3">
    <source>
        <dbReference type="ARBA" id="ARBA00022597"/>
    </source>
</evidence>
<keyword evidence="9" id="KW-1185">Reference proteome</keyword>
<dbReference type="FunFam" id="2.70.70.10:FF:000001">
    <property type="entry name" value="PTS system glucose-specific IIA component"/>
    <property type="match status" value="1"/>
</dbReference>
<dbReference type="Gene3D" id="2.70.70.10">
    <property type="entry name" value="Glucose Permease (Domain IIA)"/>
    <property type="match status" value="1"/>
</dbReference>
<dbReference type="InterPro" id="IPR001127">
    <property type="entry name" value="PTS_EIIA_1_perm"/>
</dbReference>
<dbReference type="GO" id="GO:0005737">
    <property type="term" value="C:cytoplasm"/>
    <property type="evidence" value="ECO:0007669"/>
    <property type="project" value="UniProtKB-SubCell"/>
</dbReference>
<protein>
    <submittedName>
        <fullName evidence="8">PTS system glucoside-specific EIICBA component</fullName>
    </submittedName>
</protein>
<dbReference type="STRING" id="29367.CLPUN_04060"/>
<dbReference type="PROSITE" id="PS51093">
    <property type="entry name" value="PTS_EIIA_TYPE_1"/>
    <property type="match status" value="1"/>
</dbReference>
<dbReference type="PANTHER" id="PTHR45008">
    <property type="entry name" value="PTS SYSTEM GLUCOSE-SPECIFIC EIIA COMPONENT"/>
    <property type="match status" value="1"/>
</dbReference>
<evidence type="ECO:0000256" key="2">
    <source>
        <dbReference type="ARBA" id="ARBA00022448"/>
    </source>
</evidence>
<gene>
    <name evidence="8" type="primary">glcB_1</name>
    <name evidence="8" type="ORF">CLPUN_04060</name>
</gene>
<dbReference type="Pfam" id="PF00358">
    <property type="entry name" value="PTS_EIIA_1"/>
    <property type="match status" value="1"/>
</dbReference>
<organism evidence="8 9">
    <name type="scientific">Clostridium puniceum</name>
    <dbReference type="NCBI Taxonomy" id="29367"/>
    <lineage>
        <taxon>Bacteria</taxon>
        <taxon>Bacillati</taxon>
        <taxon>Bacillota</taxon>
        <taxon>Clostridia</taxon>
        <taxon>Eubacteriales</taxon>
        <taxon>Clostridiaceae</taxon>
        <taxon>Clostridium</taxon>
    </lineage>
</organism>
<dbReference type="OrthoDB" id="92465at2"/>
<dbReference type="GO" id="GO:0009401">
    <property type="term" value="P:phosphoenolpyruvate-dependent sugar phosphotransferase system"/>
    <property type="evidence" value="ECO:0007669"/>
    <property type="project" value="UniProtKB-KW"/>
</dbReference>
<dbReference type="EMBL" id="LZZM01000022">
    <property type="protein sequence ID" value="OOM82267.1"/>
    <property type="molecule type" value="Genomic_DNA"/>
</dbReference>
<keyword evidence="6" id="KW-0418">Kinase</keyword>